<dbReference type="InterPro" id="IPR029058">
    <property type="entry name" value="AB_hydrolase_fold"/>
</dbReference>
<keyword evidence="4" id="KW-0378">Hydrolase</keyword>
<dbReference type="CTD" id="9374"/>
<evidence type="ECO:0000256" key="1">
    <source>
        <dbReference type="ARBA" id="ARBA00004371"/>
    </source>
</evidence>
<dbReference type="RefSeq" id="XP_014247652.1">
    <property type="nucleotide sequence ID" value="XM_014392166.2"/>
</dbReference>
<keyword evidence="3" id="KW-0732">Signal</keyword>
<dbReference type="GO" id="GO:0016790">
    <property type="term" value="F:thiolester hydrolase activity"/>
    <property type="evidence" value="ECO:0007669"/>
    <property type="project" value="TreeGrafter"/>
</dbReference>
<dbReference type="PANTHER" id="PTHR11247:SF27">
    <property type="entry name" value="LYSOSOMAL THIOESTERASE PPT2"/>
    <property type="match status" value="1"/>
</dbReference>
<evidence type="ECO:0000256" key="6">
    <source>
        <dbReference type="ARBA" id="ARBA00023228"/>
    </source>
</evidence>
<dbReference type="GO" id="GO:0005764">
    <property type="term" value="C:lysosome"/>
    <property type="evidence" value="ECO:0007669"/>
    <property type="project" value="UniProtKB-SubCell"/>
</dbReference>
<evidence type="ECO:0000313" key="11">
    <source>
        <dbReference type="Proteomes" id="UP000494040"/>
    </source>
</evidence>
<evidence type="ECO:0000256" key="3">
    <source>
        <dbReference type="ARBA" id="ARBA00022729"/>
    </source>
</evidence>
<dbReference type="Pfam" id="PF02089">
    <property type="entry name" value="Palm_thioest"/>
    <property type="match status" value="1"/>
</dbReference>
<comment type="subcellular location">
    <subcellularLocation>
        <location evidence="1">Lysosome</location>
    </subcellularLocation>
</comment>
<accession>A0A8I6RLZ5</accession>
<comment type="similarity">
    <text evidence="2">Belongs to the palmitoyl-protein thioesterase family.</text>
</comment>
<dbReference type="AlphaFoldDB" id="A0A8I6RLZ5"/>
<dbReference type="OMA" id="AWHTRRD"/>
<evidence type="ECO:0000256" key="5">
    <source>
        <dbReference type="ARBA" id="ARBA00023180"/>
    </source>
</evidence>
<sequence>MSFNTFIRLNLLFSLYAICAWSYKPVVIIHGVLTGNITMLPLAERIKELHPGTEIFATDRFGGWSSLRPMWHQVMEIGADINKFMSSHPEGIHIIGYSQGGLLARAILEFYSNHNVNTFVSLSSPQCGQYGTQFLHLFFPTLACETAFELFYSMVGQKTSVGNYWNDPYHQKLFLKYSVFLPYINNIISSDESCNFKAGLTKLKRMVLIGGPDDGVITPWQSSHFGCFDGNETTVKEMRDQDFYQNDSFGLKTLDKKKRLFIHSLSGNSHFEWHTNLTVIDKYIIPYLD</sequence>
<reference evidence="10" key="1">
    <citation type="submission" date="2022-01" db="UniProtKB">
        <authorList>
            <consortium name="EnsemblMetazoa"/>
        </authorList>
    </citation>
    <scope>IDENTIFICATION</scope>
</reference>
<dbReference type="OrthoDB" id="155976at2759"/>
<dbReference type="Proteomes" id="UP000494040">
    <property type="component" value="Unassembled WGS sequence"/>
</dbReference>
<name>A0A8I6RLZ5_CIMLE</name>
<evidence type="ECO:0000256" key="4">
    <source>
        <dbReference type="ARBA" id="ARBA00022801"/>
    </source>
</evidence>
<proteinExistence type="inferred from homology"/>
<keyword evidence="5" id="KW-0325">Glycoprotein</keyword>
<keyword evidence="6" id="KW-0458">Lysosome</keyword>
<dbReference type="FunFam" id="3.40.50.1820:FF:000037">
    <property type="entry name" value="Lysosomal thioesterase PPT2 homolog"/>
    <property type="match status" value="1"/>
</dbReference>
<dbReference type="GeneID" id="106665627"/>
<dbReference type="PANTHER" id="PTHR11247">
    <property type="entry name" value="PALMITOYL-PROTEIN THIOESTERASE/DOLICHYLDIPHOSPHATASE 1"/>
    <property type="match status" value="1"/>
</dbReference>
<evidence type="ECO:0000256" key="8">
    <source>
        <dbReference type="ARBA" id="ARBA00093223"/>
    </source>
</evidence>
<dbReference type="GO" id="GO:0098599">
    <property type="term" value="F:palmitoyl hydrolase activity"/>
    <property type="evidence" value="ECO:0007669"/>
    <property type="project" value="UniProtKB-ARBA"/>
</dbReference>
<evidence type="ECO:0000256" key="9">
    <source>
        <dbReference type="ARBA" id="ARBA00093353"/>
    </source>
</evidence>
<evidence type="ECO:0000313" key="10">
    <source>
        <dbReference type="EnsemblMetazoa" id="XP_014247652.1"/>
    </source>
</evidence>
<dbReference type="EnsemblMetazoa" id="XM_014392166.2">
    <property type="protein sequence ID" value="XP_014247652.1"/>
    <property type="gene ID" value="LOC106665627"/>
</dbReference>
<comment type="catalytic activity">
    <reaction evidence="8">
        <text>S-hexadecanoyl-N-acetylcysteamine + H2O = N-acetylcysteamine + hexadecanoate + H(+)</text>
        <dbReference type="Rhea" id="RHEA:84099"/>
        <dbReference type="ChEBI" id="CHEBI:7896"/>
        <dbReference type="ChEBI" id="CHEBI:15377"/>
        <dbReference type="ChEBI" id="CHEBI:15378"/>
        <dbReference type="ChEBI" id="CHEBI:74410"/>
        <dbReference type="ChEBI" id="CHEBI:233601"/>
    </reaction>
</comment>
<dbReference type="KEGG" id="clec:106665627"/>
<evidence type="ECO:0000256" key="2">
    <source>
        <dbReference type="ARBA" id="ARBA00010758"/>
    </source>
</evidence>
<dbReference type="Gene3D" id="3.40.50.1820">
    <property type="entry name" value="alpha/beta hydrolase"/>
    <property type="match status" value="1"/>
</dbReference>
<dbReference type="SUPFAM" id="SSF53474">
    <property type="entry name" value="alpha/beta-Hydrolases"/>
    <property type="match status" value="1"/>
</dbReference>
<keyword evidence="11" id="KW-1185">Reference proteome</keyword>
<organism evidence="10 11">
    <name type="scientific">Cimex lectularius</name>
    <name type="common">Bed bug</name>
    <name type="synonym">Acanthia lectularia</name>
    <dbReference type="NCBI Taxonomy" id="79782"/>
    <lineage>
        <taxon>Eukaryota</taxon>
        <taxon>Metazoa</taxon>
        <taxon>Ecdysozoa</taxon>
        <taxon>Arthropoda</taxon>
        <taxon>Hexapoda</taxon>
        <taxon>Insecta</taxon>
        <taxon>Pterygota</taxon>
        <taxon>Neoptera</taxon>
        <taxon>Paraneoptera</taxon>
        <taxon>Hemiptera</taxon>
        <taxon>Heteroptera</taxon>
        <taxon>Panheteroptera</taxon>
        <taxon>Cimicomorpha</taxon>
        <taxon>Cimicidae</taxon>
        <taxon>Cimex</taxon>
    </lineage>
</organism>
<evidence type="ECO:0000256" key="7">
    <source>
        <dbReference type="ARBA" id="ARBA00038848"/>
    </source>
</evidence>
<comment type="function">
    <text evidence="9">Catalyzes the cleavage of thioester bonds from S-palmitoyl-CoA or S-palmitoyl-N-acetylcysteamine (unbranched structures) but does not have activity against palmitoylcysteine or palmitoylated proteins, branched structures or bulky head groups. Conversely, hydrolyzes both long and short chain fatty acyl-CoA substrate.</text>
</comment>
<dbReference type="EC" id="3.1.2.2" evidence="7"/>
<protein>
    <recommendedName>
        <fullName evidence="7">palmitoyl-CoA hydrolase</fullName>
        <ecNumber evidence="7">3.1.2.2</ecNumber>
    </recommendedName>
</protein>